<accession>A0A7J6UT58</accession>
<keyword evidence="3" id="KW-0809">Transit peptide</keyword>
<dbReference type="GO" id="GO:0006353">
    <property type="term" value="P:DNA-templated transcription termination"/>
    <property type="evidence" value="ECO:0007669"/>
    <property type="project" value="UniProtKB-KW"/>
</dbReference>
<dbReference type="GO" id="GO:0003676">
    <property type="term" value="F:nucleic acid binding"/>
    <property type="evidence" value="ECO:0007669"/>
    <property type="project" value="InterPro"/>
</dbReference>
<evidence type="ECO:0000313" key="5">
    <source>
        <dbReference type="Proteomes" id="UP000554482"/>
    </source>
</evidence>
<keyword evidence="2" id="KW-0805">Transcription regulation</keyword>
<dbReference type="OrthoDB" id="637682at2759"/>
<protein>
    <submittedName>
        <fullName evidence="4">Mitochondrial transcription termination factor family protein</fullName>
    </submittedName>
</protein>
<comment type="caution">
    <text evidence="4">The sequence shown here is derived from an EMBL/GenBank/DDBJ whole genome shotgun (WGS) entry which is preliminary data.</text>
</comment>
<dbReference type="InterPro" id="IPR003690">
    <property type="entry name" value="MTERF"/>
</dbReference>
<gene>
    <name evidence="4" type="ORF">FRX31_034676</name>
</gene>
<name>A0A7J6UT58_THATH</name>
<evidence type="ECO:0000256" key="3">
    <source>
        <dbReference type="ARBA" id="ARBA00022946"/>
    </source>
</evidence>
<dbReference type="Gene3D" id="1.25.70.10">
    <property type="entry name" value="Transcription termination factor 3, mitochondrial"/>
    <property type="match status" value="1"/>
</dbReference>
<comment type="similarity">
    <text evidence="1">Belongs to the mTERF family.</text>
</comment>
<dbReference type="EMBL" id="JABWDY010043656">
    <property type="protein sequence ID" value="KAF5175739.1"/>
    <property type="molecule type" value="Genomic_DNA"/>
</dbReference>
<organism evidence="4 5">
    <name type="scientific">Thalictrum thalictroides</name>
    <name type="common">Rue-anemone</name>
    <name type="synonym">Anemone thalictroides</name>
    <dbReference type="NCBI Taxonomy" id="46969"/>
    <lineage>
        <taxon>Eukaryota</taxon>
        <taxon>Viridiplantae</taxon>
        <taxon>Streptophyta</taxon>
        <taxon>Embryophyta</taxon>
        <taxon>Tracheophyta</taxon>
        <taxon>Spermatophyta</taxon>
        <taxon>Magnoliopsida</taxon>
        <taxon>Ranunculales</taxon>
        <taxon>Ranunculaceae</taxon>
        <taxon>Thalictroideae</taxon>
        <taxon>Thalictrum</taxon>
    </lineage>
</organism>
<evidence type="ECO:0000256" key="2">
    <source>
        <dbReference type="ARBA" id="ARBA00022472"/>
    </source>
</evidence>
<keyword evidence="2" id="KW-0804">Transcription</keyword>
<keyword evidence="5" id="KW-1185">Reference proteome</keyword>
<sequence>MVFLFYKSVCRNNNNILVKRFLDSSRATLLLFMSTRFISNTPKSNQLSIDYLINSCGLSPESALKVSKTIFLKSTTTPDLVLSLFKTYNISKTHISKLITRYPKVLFADPDKSIRPKLEFLKSVGVSESNLGKIVSSDSNFWGRSLENQIIPSVNYVKSLVSSDSNIGLILNRSRWVLHDAESKMGPNIKILRDHGLKESSISKFIMMYPQKLYYQSCGFEKYVLLLNKMGISTSNGIFIYCLNVILSMKRSIWEEKLAVYKSYGWSEHEVLSAFQKMPFIMALSEKKIRLVLDFLLYTMKWTVGDIAKNPCILYFSLEKRIIPRAYVLQTLLSKNLINKGIIIRVFDIAEDDFLKRFVTKYQLEMPELIKLYYCRRSFKESKGGYEEKCLTE</sequence>
<dbReference type="SMART" id="SM00733">
    <property type="entry name" value="Mterf"/>
    <property type="match status" value="6"/>
</dbReference>
<dbReference type="Pfam" id="PF02536">
    <property type="entry name" value="mTERF"/>
    <property type="match status" value="1"/>
</dbReference>
<dbReference type="PANTHER" id="PTHR13068">
    <property type="entry name" value="CGI-12 PROTEIN-RELATED"/>
    <property type="match status" value="1"/>
</dbReference>
<dbReference type="InterPro" id="IPR038538">
    <property type="entry name" value="MTERF_sf"/>
</dbReference>
<proteinExistence type="inferred from homology"/>
<dbReference type="FunFam" id="1.25.70.10:FF:000001">
    <property type="entry name" value="Mitochondrial transcription termination factor-like"/>
    <property type="match status" value="1"/>
</dbReference>
<dbReference type="PANTHER" id="PTHR13068:SF236">
    <property type="entry name" value="OS02G0749800 PROTEIN"/>
    <property type="match status" value="1"/>
</dbReference>
<evidence type="ECO:0000256" key="1">
    <source>
        <dbReference type="ARBA" id="ARBA00007692"/>
    </source>
</evidence>
<dbReference type="AlphaFoldDB" id="A0A7J6UT58"/>
<dbReference type="Proteomes" id="UP000554482">
    <property type="component" value="Unassembled WGS sequence"/>
</dbReference>
<reference evidence="4 5" key="1">
    <citation type="submission" date="2020-06" db="EMBL/GenBank/DDBJ databases">
        <title>Transcriptomic and genomic resources for Thalictrum thalictroides and T. hernandezii: Facilitating candidate gene discovery in an emerging model plant lineage.</title>
        <authorList>
            <person name="Arias T."/>
            <person name="Riano-Pachon D.M."/>
            <person name="Di Stilio V.S."/>
        </authorList>
    </citation>
    <scope>NUCLEOTIDE SEQUENCE [LARGE SCALE GENOMIC DNA]</scope>
    <source>
        <strain evidence="5">cv. WT478/WT964</strain>
        <tissue evidence="4">Leaves</tissue>
    </source>
</reference>
<evidence type="ECO:0000313" key="4">
    <source>
        <dbReference type="EMBL" id="KAF5175739.1"/>
    </source>
</evidence>
<keyword evidence="2" id="KW-0806">Transcription termination</keyword>